<reference evidence="21 22" key="1">
    <citation type="submission" date="2020-04" db="EMBL/GenBank/DDBJ databases">
        <authorList>
            <person name="Alioto T."/>
            <person name="Alioto T."/>
            <person name="Gomez Garrido J."/>
        </authorList>
    </citation>
    <scope>NUCLEOTIDE SEQUENCE [LARGE SCALE GENOMIC DNA]</scope>
</reference>
<evidence type="ECO:0000256" key="14">
    <source>
        <dbReference type="PIRSR" id="PIRSR002512-1"/>
    </source>
</evidence>
<dbReference type="SMART" id="SM00187">
    <property type="entry name" value="INB"/>
    <property type="match status" value="1"/>
</dbReference>
<dbReference type="GO" id="GO:0007160">
    <property type="term" value="P:cell-matrix adhesion"/>
    <property type="evidence" value="ECO:0007669"/>
    <property type="project" value="TreeGrafter"/>
</dbReference>
<feature type="disulfide bond" evidence="14">
    <location>
        <begin position="179"/>
        <end position="182"/>
    </location>
</feature>
<feature type="domain" description="Integrin beta subunit cytoplasmic" evidence="20">
    <location>
        <begin position="775"/>
        <end position="821"/>
    </location>
</feature>
<dbReference type="InterPro" id="IPR014836">
    <property type="entry name" value="Integrin_bsu_cyt_dom"/>
</dbReference>
<proteinExistence type="inferred from homology"/>
<dbReference type="Gene3D" id="2.10.25.10">
    <property type="entry name" value="Laminin"/>
    <property type="match status" value="3"/>
</dbReference>
<dbReference type="Gene3D" id="2.60.40.1510">
    <property type="entry name" value="ntegrin, alpha v. Chain A, domain 3"/>
    <property type="match status" value="1"/>
</dbReference>
<dbReference type="OrthoDB" id="410592at2759"/>
<feature type="disulfide bond" evidence="14">
    <location>
        <begin position="635"/>
        <end position="746"/>
    </location>
</feature>
<evidence type="ECO:0000256" key="18">
    <source>
        <dbReference type="SAM" id="SignalP"/>
    </source>
</evidence>
<evidence type="ECO:0000256" key="13">
    <source>
        <dbReference type="ARBA" id="ARBA00023180"/>
    </source>
</evidence>
<evidence type="ECO:0000256" key="9">
    <source>
        <dbReference type="ARBA" id="ARBA00022989"/>
    </source>
</evidence>
<dbReference type="InterPro" id="IPR036465">
    <property type="entry name" value="vWFA_dom_sf"/>
</dbReference>
<dbReference type="InterPro" id="IPR015812">
    <property type="entry name" value="Integrin_bsu"/>
</dbReference>
<feature type="disulfide bond" evidence="14">
    <location>
        <begin position="453"/>
        <end position="491"/>
    </location>
</feature>
<keyword evidence="11 17" id="KW-0472">Membrane</keyword>
<keyword evidence="13" id="KW-0325">Glycoprotein</keyword>
<feature type="compositionally biased region" description="Basic and acidic residues" evidence="16">
    <location>
        <begin position="682"/>
        <end position="692"/>
    </location>
</feature>
<dbReference type="InterPro" id="IPR057243">
    <property type="entry name" value="Integrin_I-EGF_CS"/>
</dbReference>
<evidence type="ECO:0000256" key="7">
    <source>
        <dbReference type="ARBA" id="ARBA00022737"/>
    </source>
</evidence>
<feature type="domain" description="Integrin beta subunit VWA" evidence="19">
    <location>
        <begin position="30"/>
        <end position="430"/>
    </location>
</feature>
<dbReference type="GO" id="GO:0008305">
    <property type="term" value="C:integrin complex"/>
    <property type="evidence" value="ECO:0007669"/>
    <property type="project" value="TreeGrafter"/>
</dbReference>
<sequence length="821" mass="91650">MRLAVFILIAIASESVQQSDDLCSHSSLNTCGKCIATPGCAWCESEGDTSRCGKANQKWCNGSLTNPQTVSRAIQDDPLSTTAGRIVQIKPQKIFIKARPGQKVQFDLHYQQAIDYPLDLYYLMDMSNSMKDDKDKLSALGSTLASEMRRRSSNLRMGFGSFVDKVTMPFVNTLTEIPCDGCAPPYEFINHLSLTDQTNNFAPAVHQTQISGNVDTPEGGFDALMQVMVCKNEIGWRNESLRMIIFSTDAESHYSGDGRLGGVIEPNDELCHMQRNRYTHGLVQDYPSVAQISNNARKLKMNVIFAVTENVKITYEMLKEAIYNSQTAILKGDSSNVVELIKEQYDKLTQDVIMDYPKNDDFEIKMFSSCKGNERKETNTCFVKKKGDTITFNVQLEVKQCPARKTQKIYIAPSSINERLEIDLEVDCECDCEKTGNFLPAHERCNRQGDLKCGVCSCHQNFWGPKCGCNTNSVSNKEEDNSACERNGETCSHRGECKCGACLCYDPEVTILEKILIVEFLTIKLQRYSGQFCQCDSKKCAVGPNGKICSGPTQGRCDCEGCVCFEGWKSKPDCSCSDNTSSCVPPTGVLECSGHGECVCGECVCRIEQGKGKFFGKFCEDCSTCQDKCDDLKPCVQYKLPNEEGEQLGIPSGCDAYTMLTVQDLNDTTLAEKLQQHLQTENAERRSRRETNDENPLGGSEQLPEAEALSNSRKCNYYVQGCTYYYKYWTGLDKSTYVFLDTNKECVAPVDIWGVVFGLIGAILLAGIVMLVIWKVATTIHDRREFAKFEKERQAAMFDAGHNPLYKEPASTFQNPTFSQK</sequence>
<feature type="disulfide bond" evidence="14">
    <location>
        <begin position="622"/>
        <end position="625"/>
    </location>
</feature>
<comment type="subcellular location">
    <subcellularLocation>
        <location evidence="1 15">Cell membrane</location>
        <topology evidence="1 15">Single-pass type I membrane protein</topology>
    </subcellularLocation>
</comment>
<dbReference type="GO" id="GO:0005178">
    <property type="term" value="F:integrin binding"/>
    <property type="evidence" value="ECO:0007669"/>
    <property type="project" value="TreeGrafter"/>
</dbReference>
<dbReference type="GO" id="GO:0009986">
    <property type="term" value="C:cell surface"/>
    <property type="evidence" value="ECO:0007669"/>
    <property type="project" value="TreeGrafter"/>
</dbReference>
<keyword evidence="7" id="KW-0677">Repeat</keyword>
<keyword evidence="6 18" id="KW-0732">Signal</keyword>
<dbReference type="Pfam" id="PF00362">
    <property type="entry name" value="Integrin_beta"/>
    <property type="match status" value="1"/>
</dbReference>
<evidence type="ECO:0000256" key="8">
    <source>
        <dbReference type="ARBA" id="ARBA00022889"/>
    </source>
</evidence>
<evidence type="ECO:0000313" key="22">
    <source>
        <dbReference type="Proteomes" id="UP000494165"/>
    </source>
</evidence>
<dbReference type="GO" id="GO:0007229">
    <property type="term" value="P:integrin-mediated signaling pathway"/>
    <property type="evidence" value="ECO:0007669"/>
    <property type="project" value="UniProtKB-KW"/>
</dbReference>
<evidence type="ECO:0000313" key="21">
    <source>
        <dbReference type="EMBL" id="CAB3383216.1"/>
    </source>
</evidence>
<organism evidence="21 22">
    <name type="scientific">Cloeon dipterum</name>
    <dbReference type="NCBI Taxonomy" id="197152"/>
    <lineage>
        <taxon>Eukaryota</taxon>
        <taxon>Metazoa</taxon>
        <taxon>Ecdysozoa</taxon>
        <taxon>Arthropoda</taxon>
        <taxon>Hexapoda</taxon>
        <taxon>Insecta</taxon>
        <taxon>Pterygota</taxon>
        <taxon>Palaeoptera</taxon>
        <taxon>Ephemeroptera</taxon>
        <taxon>Pisciforma</taxon>
        <taxon>Baetidae</taxon>
        <taxon>Cloeon</taxon>
    </lineage>
</organism>
<feature type="disulfide bond" evidence="14">
    <location>
        <begin position="43"/>
        <end position="52"/>
    </location>
</feature>
<dbReference type="AlphaFoldDB" id="A0A8S1DYZ2"/>
<dbReference type="Gene3D" id="3.40.50.410">
    <property type="entry name" value="von Willebrand factor, type A domain"/>
    <property type="match status" value="1"/>
</dbReference>
<feature type="disulfide bond" evidence="14">
    <location>
        <begin position="401"/>
        <end position="715"/>
    </location>
</feature>
<dbReference type="SUPFAM" id="SSF69179">
    <property type="entry name" value="Integrin domains"/>
    <property type="match status" value="1"/>
</dbReference>
<evidence type="ECO:0000256" key="15">
    <source>
        <dbReference type="RuleBase" id="RU000633"/>
    </source>
</evidence>
<feature type="disulfide bond" evidence="14">
    <location>
        <begin position="23"/>
        <end position="430"/>
    </location>
</feature>
<name>A0A8S1DYZ2_9INSE</name>
<feature type="transmembrane region" description="Helical" evidence="17">
    <location>
        <begin position="752"/>
        <end position="774"/>
    </location>
</feature>
<keyword evidence="9 17" id="KW-1133">Transmembrane helix</keyword>
<accession>A0A8S1DYZ2</accession>
<dbReference type="PIRSF" id="PIRSF002512">
    <property type="entry name" value="Integrin_B"/>
    <property type="match status" value="1"/>
</dbReference>
<protein>
    <recommendedName>
        <fullName evidence="15">Integrin beta</fullName>
    </recommendedName>
</protein>
<feature type="disulfide bond" evidence="14">
    <location>
        <begin position="499"/>
        <end position="549"/>
    </location>
</feature>
<dbReference type="InterPro" id="IPR057073">
    <property type="entry name" value="EGF_integrin_2"/>
</dbReference>
<evidence type="ECO:0000256" key="17">
    <source>
        <dbReference type="SAM" id="Phobius"/>
    </source>
</evidence>
<dbReference type="Proteomes" id="UP000494165">
    <property type="component" value="Unassembled WGS sequence"/>
</dbReference>
<dbReference type="SUPFAM" id="SSF53300">
    <property type="entry name" value="vWA-like"/>
    <property type="match status" value="1"/>
</dbReference>
<evidence type="ECO:0000259" key="20">
    <source>
        <dbReference type="SMART" id="SM01241"/>
    </source>
</evidence>
<evidence type="ECO:0000256" key="5">
    <source>
        <dbReference type="ARBA" id="ARBA00022692"/>
    </source>
</evidence>
<gene>
    <name evidence="21" type="ORF">CLODIP_2_CD15239</name>
</gene>
<feature type="disulfide bond" evidence="14">
    <location>
        <begin position="428"/>
        <end position="432"/>
    </location>
</feature>
<feature type="disulfide bond" evidence="14">
    <location>
        <begin position="504"/>
        <end position="533"/>
    </location>
</feature>
<dbReference type="PRINTS" id="PR01186">
    <property type="entry name" value="INTEGRINB"/>
</dbReference>
<feature type="disulfide bond" evidence="14">
    <location>
        <begin position="564"/>
        <end position="574"/>
    </location>
</feature>
<evidence type="ECO:0000256" key="12">
    <source>
        <dbReference type="ARBA" id="ARBA00023157"/>
    </source>
</evidence>
<dbReference type="FunFam" id="3.40.50.410:FF:000002">
    <property type="entry name" value="Integrin beta"/>
    <property type="match status" value="1"/>
</dbReference>
<evidence type="ECO:0000256" key="16">
    <source>
        <dbReference type="SAM" id="MobiDB-lite"/>
    </source>
</evidence>
<keyword evidence="4" id="KW-0245">EGF-like domain</keyword>
<evidence type="ECO:0000256" key="11">
    <source>
        <dbReference type="ARBA" id="ARBA00023136"/>
    </source>
</evidence>
<comment type="caution">
    <text evidence="21">The sequence shown here is derived from an EMBL/GenBank/DDBJ whole genome shotgun (WGS) entry which is preliminary data.</text>
</comment>
<dbReference type="FunFam" id="2.10.25.10:FF:000036">
    <property type="entry name" value="Integrin beta"/>
    <property type="match status" value="1"/>
</dbReference>
<feature type="chain" id="PRO_5035883133" description="Integrin beta" evidence="18">
    <location>
        <begin position="19"/>
        <end position="821"/>
    </location>
</feature>
<evidence type="ECO:0000256" key="4">
    <source>
        <dbReference type="ARBA" id="ARBA00022536"/>
    </source>
</evidence>
<dbReference type="EMBL" id="CADEPI010000300">
    <property type="protein sequence ID" value="CAB3383216.1"/>
    <property type="molecule type" value="Genomic_DNA"/>
</dbReference>
<feature type="disulfide bond" evidence="14">
    <location>
        <begin position="559"/>
        <end position="592"/>
    </location>
</feature>
<dbReference type="InterPro" id="IPR032695">
    <property type="entry name" value="Integrin_dom_sf"/>
</dbReference>
<keyword evidence="8 15" id="KW-0130">Cell adhesion</keyword>
<dbReference type="GO" id="GO:0033627">
    <property type="term" value="P:cell adhesion mediated by integrin"/>
    <property type="evidence" value="ECO:0007669"/>
    <property type="project" value="TreeGrafter"/>
</dbReference>
<feature type="disulfide bond" evidence="14">
    <location>
        <begin position="535"/>
        <end position="540"/>
    </location>
</feature>
<keyword evidence="5 15" id="KW-0812">Transmembrane</keyword>
<keyword evidence="12 14" id="KW-1015">Disulfide bond</keyword>
<feature type="signal peptide" evidence="18">
    <location>
        <begin position="1"/>
        <end position="18"/>
    </location>
</feature>
<evidence type="ECO:0000256" key="2">
    <source>
        <dbReference type="ARBA" id="ARBA00007449"/>
    </source>
</evidence>
<dbReference type="SMART" id="SM01241">
    <property type="entry name" value="Integrin_b_cyt"/>
    <property type="match status" value="1"/>
</dbReference>
<comment type="similarity">
    <text evidence="2 15">Belongs to the integrin beta chain family.</text>
</comment>
<dbReference type="PROSITE" id="PS00243">
    <property type="entry name" value="I_EGF_1"/>
    <property type="match status" value="1"/>
</dbReference>
<dbReference type="PANTHER" id="PTHR10082:SF60">
    <property type="entry name" value="INTEGRIN BETA-PS"/>
    <property type="match status" value="1"/>
</dbReference>
<dbReference type="GO" id="GO:0016477">
    <property type="term" value="P:cell migration"/>
    <property type="evidence" value="ECO:0007669"/>
    <property type="project" value="TreeGrafter"/>
</dbReference>
<keyword evidence="3" id="KW-1003">Cell membrane</keyword>
<evidence type="ECO:0000256" key="1">
    <source>
        <dbReference type="ARBA" id="ARBA00004251"/>
    </source>
</evidence>
<keyword evidence="22" id="KW-1185">Reference proteome</keyword>
<dbReference type="GO" id="GO:0005925">
    <property type="term" value="C:focal adhesion"/>
    <property type="evidence" value="ECO:0007669"/>
    <property type="project" value="TreeGrafter"/>
</dbReference>
<evidence type="ECO:0000256" key="6">
    <source>
        <dbReference type="ARBA" id="ARBA00022729"/>
    </source>
</evidence>
<evidence type="ECO:0000259" key="19">
    <source>
        <dbReference type="SMART" id="SM00187"/>
    </source>
</evidence>
<feature type="disulfide bond" evidence="14">
    <location>
        <begin position="605"/>
        <end position="619"/>
    </location>
</feature>
<dbReference type="Pfam" id="PF08725">
    <property type="entry name" value="Integrin_b_cyt"/>
    <property type="match status" value="1"/>
</dbReference>
<feature type="disulfide bond" evidence="14">
    <location>
        <begin position="598"/>
        <end position="603"/>
    </location>
</feature>
<feature type="disulfide bond" evidence="14">
    <location>
        <begin position="576"/>
        <end position="583"/>
    </location>
</feature>
<dbReference type="Gene3D" id="1.20.5.100">
    <property type="entry name" value="Cytochrome c1, transmembrane anchor, C-terminal"/>
    <property type="match status" value="1"/>
</dbReference>
<dbReference type="GO" id="GO:0007157">
    <property type="term" value="P:heterophilic cell-cell adhesion via plasma membrane cell adhesion molecules"/>
    <property type="evidence" value="ECO:0007669"/>
    <property type="project" value="UniProtKB-ARBA"/>
</dbReference>
<dbReference type="PANTHER" id="PTHR10082">
    <property type="entry name" value="INTEGRIN BETA SUBUNIT"/>
    <property type="match status" value="1"/>
</dbReference>
<feature type="disulfide bond" evidence="14">
    <location>
        <begin position="458"/>
        <end position="467"/>
    </location>
</feature>
<dbReference type="InterPro" id="IPR002369">
    <property type="entry name" value="Integrin_bsu_VWA"/>
</dbReference>
<feature type="disulfide bond" evidence="14">
    <location>
        <begin position="31"/>
        <end position="40"/>
    </location>
</feature>
<feature type="region of interest" description="Disordered" evidence="16">
    <location>
        <begin position="676"/>
        <end position="705"/>
    </location>
</feature>
<feature type="disulfide bond" evidence="14">
    <location>
        <begin position="370"/>
        <end position="381"/>
    </location>
</feature>
<feature type="disulfide bond" evidence="14">
    <location>
        <begin position="557"/>
        <end position="562"/>
    </location>
</feature>
<dbReference type="Pfam" id="PF23105">
    <property type="entry name" value="EGF_integrin"/>
    <property type="match status" value="1"/>
</dbReference>
<evidence type="ECO:0000256" key="10">
    <source>
        <dbReference type="ARBA" id="ARBA00023037"/>
    </source>
</evidence>
<feature type="disulfide bond" evidence="14">
    <location>
        <begin position="230"/>
        <end position="271"/>
    </location>
</feature>
<feature type="disulfide bond" evidence="14">
    <location>
        <begin position="34"/>
        <end position="60"/>
    </location>
</feature>
<evidence type="ECO:0000256" key="3">
    <source>
        <dbReference type="ARBA" id="ARBA00022475"/>
    </source>
</evidence>
<feature type="disulfide bond" evidence="14">
    <location>
        <begin position="497"/>
        <end position="502"/>
    </location>
</feature>
<keyword evidence="10 15" id="KW-0401">Integrin</keyword>